<dbReference type="EMBL" id="AGZS01000002">
    <property type="protein sequence ID" value="EJD65209.1"/>
    <property type="molecule type" value="Genomic_DNA"/>
</dbReference>
<gene>
    <name evidence="1" type="ORF">HMPREF9156_00653</name>
</gene>
<dbReference type="HOGENOM" id="CLU_077890_0_0_11"/>
<dbReference type="GeneID" id="97291467"/>
<keyword evidence="2" id="KW-1185">Reference proteome</keyword>
<accession>J0X035</accession>
<organism evidence="1 2">
    <name type="scientific">Scardovia wiggsiae F0424</name>
    <dbReference type="NCBI Taxonomy" id="857290"/>
    <lineage>
        <taxon>Bacteria</taxon>
        <taxon>Bacillati</taxon>
        <taxon>Actinomycetota</taxon>
        <taxon>Actinomycetes</taxon>
        <taxon>Bifidobacteriales</taxon>
        <taxon>Bifidobacteriaceae</taxon>
        <taxon>Scardovia</taxon>
    </lineage>
</organism>
<dbReference type="Proteomes" id="UP000006415">
    <property type="component" value="Unassembled WGS sequence"/>
</dbReference>
<dbReference type="InterPro" id="IPR016024">
    <property type="entry name" value="ARM-type_fold"/>
</dbReference>
<dbReference type="Gene3D" id="1.25.10.10">
    <property type="entry name" value="Leucine-rich Repeat Variant"/>
    <property type="match status" value="1"/>
</dbReference>
<dbReference type="AlphaFoldDB" id="J0X035"/>
<proteinExistence type="predicted"/>
<dbReference type="SUPFAM" id="SSF48371">
    <property type="entry name" value="ARM repeat"/>
    <property type="match status" value="1"/>
</dbReference>
<dbReference type="STRING" id="857290.HMPREF9156_00653"/>
<evidence type="ECO:0008006" key="3">
    <source>
        <dbReference type="Google" id="ProtNLM"/>
    </source>
</evidence>
<dbReference type="RefSeq" id="WP_007147718.1">
    <property type="nucleotide sequence ID" value="NZ_AKCI01000001.1"/>
</dbReference>
<protein>
    <recommendedName>
        <fullName evidence="3">AbrB family transcriptional regulator</fullName>
    </recommendedName>
</protein>
<evidence type="ECO:0000313" key="2">
    <source>
        <dbReference type="Proteomes" id="UP000006415"/>
    </source>
</evidence>
<dbReference type="InterPro" id="IPR011989">
    <property type="entry name" value="ARM-like"/>
</dbReference>
<dbReference type="eggNOG" id="ENOG5032GAY">
    <property type="taxonomic scope" value="Bacteria"/>
</dbReference>
<name>J0X035_9BIFI</name>
<sequence>MEQETLTVTYERLRHSDDSQELSRRARMPLPGRDDGAAFSRATALLEAVAGNLHTPVEDRAFLAEAMPFPNILVKLSGDPEPQVRAAVAANRNVKDWLAGRLTKDDDASVRRAALLNPQTSWKMRLEGAQDPRTDPEVLEYLGTLGAEEGSEDNAILSAMVRRAVALNPNAPDTLVRALAHDGNDDVSHAAQKRLS</sequence>
<dbReference type="OrthoDB" id="3238060at2"/>
<reference evidence="1 2" key="1">
    <citation type="submission" date="2012-01" db="EMBL/GenBank/DDBJ databases">
        <title>The Genome Sequence of Scardovia wiggsiae F0424.</title>
        <authorList>
            <consortium name="The Broad Institute Genome Sequencing Platform"/>
            <person name="Earl A."/>
            <person name="Ward D."/>
            <person name="Feldgarden M."/>
            <person name="Gevers D."/>
            <person name="Izard J."/>
            <person name="Ganesan A."/>
            <person name="Baranova O.V."/>
            <person name="Blanton J.M."/>
            <person name="Tanner A.C."/>
            <person name="Mathney J."/>
            <person name="Dewhirst F.E."/>
            <person name="Young S.K."/>
            <person name="Zeng Q."/>
            <person name="Gargeya S."/>
            <person name="Fitzgerald M."/>
            <person name="Haas B."/>
            <person name="Abouelleil A."/>
            <person name="Alvarado L."/>
            <person name="Arachchi H.M."/>
            <person name="Berlin A."/>
            <person name="Chapman S.B."/>
            <person name="Gearin G."/>
            <person name="Goldberg J."/>
            <person name="Griggs A."/>
            <person name="Gujja S."/>
            <person name="Hansen M."/>
            <person name="Heiman D."/>
            <person name="Howarth C."/>
            <person name="Larimer J."/>
            <person name="Lui A."/>
            <person name="MacDonald P.J.P."/>
            <person name="McCowen C."/>
            <person name="Montmayeur A."/>
            <person name="Murphy C."/>
            <person name="Neiman D."/>
            <person name="Pearson M."/>
            <person name="Priest M."/>
            <person name="Roberts A."/>
            <person name="Saif S."/>
            <person name="Shea T."/>
            <person name="Sisk P."/>
            <person name="Stolte C."/>
            <person name="Sykes S."/>
            <person name="Wortman J."/>
            <person name="Nusbaum C."/>
            <person name="Birren B."/>
        </authorList>
    </citation>
    <scope>NUCLEOTIDE SEQUENCE [LARGE SCALE GENOMIC DNA]</scope>
    <source>
        <strain evidence="1 2">F0424</strain>
    </source>
</reference>
<evidence type="ECO:0000313" key="1">
    <source>
        <dbReference type="EMBL" id="EJD65209.1"/>
    </source>
</evidence>
<comment type="caution">
    <text evidence="1">The sequence shown here is derived from an EMBL/GenBank/DDBJ whole genome shotgun (WGS) entry which is preliminary data.</text>
</comment>